<sequence>MVKRNAPAKNGSRRVPQIDKDIKRWEMQIPKPENVPMEMDHGLERYIEQCAIVSGLKMQWYPHSDRCRSQRGEYSMVFNVHAIPSMLDCIIAKSSRGIAIFA</sequence>
<name>A0A8H7U3C1_9APHY</name>
<dbReference type="EMBL" id="JADOXO010000047">
    <property type="protein sequence ID" value="KAF9817082.1"/>
    <property type="molecule type" value="Genomic_DNA"/>
</dbReference>
<evidence type="ECO:0000313" key="2">
    <source>
        <dbReference type="Proteomes" id="UP000639403"/>
    </source>
</evidence>
<reference evidence="1" key="2">
    <citation type="journal article" name="Front. Microbiol.">
        <title>Degradative Capacity of Two Strains of Rhodonia placenta: From Phenotype to Genotype.</title>
        <authorList>
            <person name="Kolle M."/>
            <person name="Horta M.A.C."/>
            <person name="Nowrousian M."/>
            <person name="Ohm R.A."/>
            <person name="Benz J.P."/>
            <person name="Pilgard A."/>
        </authorList>
    </citation>
    <scope>NUCLEOTIDE SEQUENCE</scope>
    <source>
        <strain evidence="1">FPRL280</strain>
    </source>
</reference>
<dbReference type="AlphaFoldDB" id="A0A8H7U3C1"/>
<proteinExistence type="predicted"/>
<protein>
    <submittedName>
        <fullName evidence="1">Uncharacterized protein</fullName>
    </submittedName>
</protein>
<dbReference type="Proteomes" id="UP000639403">
    <property type="component" value="Unassembled WGS sequence"/>
</dbReference>
<accession>A0A8H7U3C1</accession>
<evidence type="ECO:0000313" key="1">
    <source>
        <dbReference type="EMBL" id="KAF9817082.1"/>
    </source>
</evidence>
<organism evidence="1 2">
    <name type="scientific">Rhodonia placenta</name>
    <dbReference type="NCBI Taxonomy" id="104341"/>
    <lineage>
        <taxon>Eukaryota</taxon>
        <taxon>Fungi</taxon>
        <taxon>Dikarya</taxon>
        <taxon>Basidiomycota</taxon>
        <taxon>Agaricomycotina</taxon>
        <taxon>Agaricomycetes</taxon>
        <taxon>Polyporales</taxon>
        <taxon>Adustoporiaceae</taxon>
        <taxon>Rhodonia</taxon>
    </lineage>
</organism>
<gene>
    <name evidence="1" type="ORF">IEO21_03664</name>
</gene>
<reference evidence="1" key="1">
    <citation type="submission" date="2020-11" db="EMBL/GenBank/DDBJ databases">
        <authorList>
            <person name="Koelle M."/>
            <person name="Horta M.A.C."/>
            <person name="Nowrousian M."/>
            <person name="Ohm R.A."/>
            <person name="Benz P."/>
            <person name="Pilgard A."/>
        </authorList>
    </citation>
    <scope>NUCLEOTIDE SEQUENCE</scope>
    <source>
        <strain evidence="1">FPRL280</strain>
    </source>
</reference>
<comment type="caution">
    <text evidence="1">The sequence shown here is derived from an EMBL/GenBank/DDBJ whole genome shotgun (WGS) entry which is preliminary data.</text>
</comment>